<reference evidence="1 2" key="1">
    <citation type="submission" date="2015-09" db="EMBL/GenBank/DDBJ databases">
        <title>Draft genome sequence of Aliiroseovarius crassostreae CV919-312TSm, the causative agent of Roseovarius Oyster Disease (formerly Juvenile Oyster Disease).</title>
        <authorList>
            <person name="Kessner L."/>
            <person name="Spinard E."/>
            <person name="Nelson D."/>
        </authorList>
    </citation>
    <scope>NUCLEOTIDE SEQUENCE [LARGE SCALE GENOMIC DNA]</scope>
    <source>
        <strain evidence="1 2">CV919-312</strain>
    </source>
</reference>
<organism evidence="1 2">
    <name type="scientific">Aliiroseovarius crassostreae</name>
    <dbReference type="NCBI Taxonomy" id="154981"/>
    <lineage>
        <taxon>Bacteria</taxon>
        <taxon>Pseudomonadati</taxon>
        <taxon>Pseudomonadota</taxon>
        <taxon>Alphaproteobacteria</taxon>
        <taxon>Rhodobacterales</taxon>
        <taxon>Paracoccaceae</taxon>
        <taxon>Aliiroseovarius</taxon>
    </lineage>
</organism>
<dbReference type="AlphaFoldDB" id="A0A0P7I644"/>
<evidence type="ECO:0000313" key="1">
    <source>
        <dbReference type="EMBL" id="KPN64757.1"/>
    </source>
</evidence>
<keyword evidence="2" id="KW-1185">Reference proteome</keyword>
<comment type="caution">
    <text evidence="1">The sequence shown here is derived from an EMBL/GenBank/DDBJ whole genome shotgun (WGS) entry which is preliminary data.</text>
</comment>
<protein>
    <submittedName>
        <fullName evidence="1">Uncharacterized protein</fullName>
    </submittedName>
</protein>
<sequence length="115" mass="12620">MNRTGSKLGELPVRSAVPFQSPTSTIVTHNASRTQAYRATVGHGAVQEVAAKTETSFWSWLETFPREQPRICANDIGKLFYGRLPTILEMWPAHAEITHAIRDVGDAVFHGDTGG</sequence>
<name>A0A0P7I644_9RHOB</name>
<dbReference type="Proteomes" id="UP000050471">
    <property type="component" value="Unassembled WGS sequence"/>
</dbReference>
<dbReference type="EMBL" id="LKBA01000001">
    <property type="protein sequence ID" value="KPN64757.1"/>
    <property type="molecule type" value="Genomic_DNA"/>
</dbReference>
<accession>A0A0P7I644</accession>
<gene>
    <name evidence="1" type="ORF">AKJ29_05830</name>
</gene>
<evidence type="ECO:0000313" key="2">
    <source>
        <dbReference type="Proteomes" id="UP000050471"/>
    </source>
</evidence>
<proteinExistence type="predicted"/>
<dbReference type="STRING" id="154981.AKJ29_05830"/>